<name>X1FYQ1_9ZZZZ</name>
<sequence>MSQVLNYGKFWMYDKYIVPGGCPPYPYTPNHEISRAEFEMFHVHGDPTMQIRTAFPQNPTVDHPERTPMIPHILQVAVSVNNTPVEGALVLVTQGDNLYIRNLTDASGNAYLDIDPPTNENLTVIVTGNNCLHYSGSIIVNVLPEIPCRPSGETRGETGREYLYTTSTTDLDGEHIFYNFSWGDGTYSGWVGPFDSGAVASATHAWNEGWKTYEIKVKAMDTCGEESDWSDPFSITMPRNQRLSGLFFNIVEQFFPRLFSIFDNIINR</sequence>
<protein>
    <recommendedName>
        <fullName evidence="2">PKD domain-containing protein</fullName>
    </recommendedName>
</protein>
<dbReference type="InterPro" id="IPR013783">
    <property type="entry name" value="Ig-like_fold"/>
</dbReference>
<evidence type="ECO:0008006" key="2">
    <source>
        <dbReference type="Google" id="ProtNLM"/>
    </source>
</evidence>
<dbReference type="AlphaFoldDB" id="X1FYQ1"/>
<comment type="caution">
    <text evidence="1">The sequence shown here is derived from an EMBL/GenBank/DDBJ whole genome shotgun (WGS) entry which is preliminary data.</text>
</comment>
<accession>X1FYQ1</accession>
<organism evidence="1">
    <name type="scientific">marine sediment metagenome</name>
    <dbReference type="NCBI Taxonomy" id="412755"/>
    <lineage>
        <taxon>unclassified sequences</taxon>
        <taxon>metagenomes</taxon>
        <taxon>ecological metagenomes</taxon>
    </lineage>
</organism>
<dbReference type="Gene3D" id="2.60.40.10">
    <property type="entry name" value="Immunoglobulins"/>
    <property type="match status" value="2"/>
</dbReference>
<proteinExistence type="predicted"/>
<gene>
    <name evidence="1" type="ORF">S03H2_31757</name>
</gene>
<evidence type="ECO:0000313" key="1">
    <source>
        <dbReference type="EMBL" id="GAH50796.1"/>
    </source>
</evidence>
<dbReference type="EMBL" id="BARU01019277">
    <property type="protein sequence ID" value="GAH50796.1"/>
    <property type="molecule type" value="Genomic_DNA"/>
</dbReference>
<reference evidence="1" key="1">
    <citation type="journal article" date="2014" name="Front. Microbiol.">
        <title>High frequency of phylogenetically diverse reductive dehalogenase-homologous genes in deep subseafloor sedimentary metagenomes.</title>
        <authorList>
            <person name="Kawai M."/>
            <person name="Futagami T."/>
            <person name="Toyoda A."/>
            <person name="Takaki Y."/>
            <person name="Nishi S."/>
            <person name="Hori S."/>
            <person name="Arai W."/>
            <person name="Tsubouchi T."/>
            <person name="Morono Y."/>
            <person name="Uchiyama I."/>
            <person name="Ito T."/>
            <person name="Fujiyama A."/>
            <person name="Inagaki F."/>
            <person name="Takami H."/>
        </authorList>
    </citation>
    <scope>NUCLEOTIDE SEQUENCE</scope>
    <source>
        <strain evidence="1">Expedition CK06-06</strain>
    </source>
</reference>